<evidence type="ECO:0000313" key="2">
    <source>
        <dbReference type="EMBL" id="ETO19299.1"/>
    </source>
</evidence>
<evidence type="ECO:0000256" key="1">
    <source>
        <dbReference type="SAM" id="Phobius"/>
    </source>
</evidence>
<comment type="caution">
    <text evidence="2">The sequence shown here is derived from an EMBL/GenBank/DDBJ whole genome shotgun (WGS) entry which is preliminary data.</text>
</comment>
<organism evidence="2 3">
    <name type="scientific">Reticulomyxa filosa</name>
    <dbReference type="NCBI Taxonomy" id="46433"/>
    <lineage>
        <taxon>Eukaryota</taxon>
        <taxon>Sar</taxon>
        <taxon>Rhizaria</taxon>
        <taxon>Retaria</taxon>
        <taxon>Foraminifera</taxon>
        <taxon>Monothalamids</taxon>
        <taxon>Reticulomyxidae</taxon>
        <taxon>Reticulomyxa</taxon>
    </lineage>
</organism>
<proteinExistence type="predicted"/>
<name>X6N0M9_RETFI</name>
<dbReference type="OrthoDB" id="166585at2759"/>
<keyword evidence="1" id="KW-1133">Transmembrane helix</keyword>
<gene>
    <name evidence="2" type="ORF">RFI_17934</name>
</gene>
<keyword evidence="1" id="KW-0472">Membrane</keyword>
<sequence length="373" mass="43354">MEGFGENLFFYYFKQCNNILLHEQLRNYFALFDLPFINFFYCVKLKRKKCKKKNFPGSGNATNIIMLSIVFYLSLLSLLYFGNVCQAGTLVVTADGSLGCVDLERLKMYTLCPTPKPSLNPVTMHWTSNQMWILDQQNKLYFRNGLDLAHCGDKWKNTFQLFVSITTNVNEAVYAVDQNGQIYKCDEQCQKEPSQASKWTKMVSPPKKLVTVESQILHIKSKTEGSLVTPFFFFFFGKVVQLTSSKKTLFGRDEVGHVWKFLPNSQEWLKLPFEESFQWISASEDDNELYLIKADSGLIMKWEEGKLEMLDESTNDFVQIACDFWEDGAIYAINYYQQLFYFDRTHNTWIFVDENVRSINVAQAACQLLKKDL</sequence>
<dbReference type="AlphaFoldDB" id="X6N0M9"/>
<dbReference type="Proteomes" id="UP000023152">
    <property type="component" value="Unassembled WGS sequence"/>
</dbReference>
<feature type="transmembrane region" description="Helical" evidence="1">
    <location>
        <begin position="64"/>
        <end position="82"/>
    </location>
</feature>
<keyword evidence="1" id="KW-0812">Transmembrane</keyword>
<accession>X6N0M9</accession>
<keyword evidence="3" id="KW-1185">Reference proteome</keyword>
<dbReference type="EMBL" id="ASPP01013808">
    <property type="protein sequence ID" value="ETO19299.1"/>
    <property type="molecule type" value="Genomic_DNA"/>
</dbReference>
<feature type="transmembrane region" description="Helical" evidence="1">
    <location>
        <begin position="25"/>
        <end position="43"/>
    </location>
</feature>
<evidence type="ECO:0000313" key="3">
    <source>
        <dbReference type="Proteomes" id="UP000023152"/>
    </source>
</evidence>
<reference evidence="2 3" key="1">
    <citation type="journal article" date="2013" name="Curr. Biol.">
        <title>The Genome of the Foraminiferan Reticulomyxa filosa.</title>
        <authorList>
            <person name="Glockner G."/>
            <person name="Hulsmann N."/>
            <person name="Schleicher M."/>
            <person name="Noegel A.A."/>
            <person name="Eichinger L."/>
            <person name="Gallinger C."/>
            <person name="Pawlowski J."/>
            <person name="Sierra R."/>
            <person name="Euteneuer U."/>
            <person name="Pillet L."/>
            <person name="Moustafa A."/>
            <person name="Platzer M."/>
            <person name="Groth M."/>
            <person name="Szafranski K."/>
            <person name="Schliwa M."/>
        </authorList>
    </citation>
    <scope>NUCLEOTIDE SEQUENCE [LARGE SCALE GENOMIC DNA]</scope>
</reference>
<protein>
    <submittedName>
        <fullName evidence="2">Uncharacterized protein</fullName>
    </submittedName>
</protein>